<evidence type="ECO:0000313" key="2">
    <source>
        <dbReference type="EMBL" id="BAF09113.1"/>
    </source>
</evidence>
<proteinExistence type="predicted"/>
<feature type="compositionally biased region" description="Low complexity" evidence="1">
    <location>
        <begin position="396"/>
        <end position="410"/>
    </location>
</feature>
<gene>
    <name evidence="2" type="ordered locus">Os02g0573000</name>
</gene>
<reference evidence="3" key="2">
    <citation type="journal article" date="2008" name="Nucleic Acids Res.">
        <title>The rice annotation project database (RAP-DB): 2008 update.</title>
        <authorList>
            <consortium name="The rice annotation project (RAP)"/>
        </authorList>
    </citation>
    <scope>GENOME REANNOTATION</scope>
    <source>
        <strain evidence="3">cv. Nipponbare</strain>
    </source>
</reference>
<reference evidence="2 3" key="1">
    <citation type="journal article" date="2005" name="Nature">
        <title>The map-based sequence of the rice genome.</title>
        <authorList>
            <consortium name="International rice genome sequencing project (IRGSP)"/>
            <person name="Matsumoto T."/>
            <person name="Wu J."/>
            <person name="Kanamori H."/>
            <person name="Katayose Y."/>
            <person name="Fujisawa M."/>
            <person name="Namiki N."/>
            <person name="Mizuno H."/>
            <person name="Yamamoto K."/>
            <person name="Antonio B.A."/>
            <person name="Baba T."/>
            <person name="Sakata K."/>
            <person name="Nagamura Y."/>
            <person name="Aoki H."/>
            <person name="Arikawa K."/>
            <person name="Arita K."/>
            <person name="Bito T."/>
            <person name="Chiden Y."/>
            <person name="Fujitsuka N."/>
            <person name="Fukunaka R."/>
            <person name="Hamada M."/>
            <person name="Harada C."/>
            <person name="Hayashi A."/>
            <person name="Hijishita S."/>
            <person name="Honda M."/>
            <person name="Hosokawa S."/>
            <person name="Ichikawa Y."/>
            <person name="Idonuma A."/>
            <person name="Iijima M."/>
            <person name="Ikeda M."/>
            <person name="Ikeno M."/>
            <person name="Ito K."/>
            <person name="Ito S."/>
            <person name="Ito T."/>
            <person name="Ito Y."/>
            <person name="Ito Y."/>
            <person name="Iwabuchi A."/>
            <person name="Kamiya K."/>
            <person name="Karasawa W."/>
            <person name="Kurita K."/>
            <person name="Katagiri S."/>
            <person name="Kikuta A."/>
            <person name="Kobayashi H."/>
            <person name="Kobayashi N."/>
            <person name="Machita K."/>
            <person name="Maehara T."/>
            <person name="Masukawa M."/>
            <person name="Mizubayashi T."/>
            <person name="Mukai Y."/>
            <person name="Nagasaki H."/>
            <person name="Nagata Y."/>
            <person name="Naito S."/>
            <person name="Nakashima M."/>
            <person name="Nakama Y."/>
            <person name="Nakamichi Y."/>
            <person name="Nakamura M."/>
            <person name="Meguro A."/>
            <person name="Negishi M."/>
            <person name="Ohta I."/>
            <person name="Ohta T."/>
            <person name="Okamoto M."/>
            <person name="Ono N."/>
            <person name="Saji S."/>
            <person name="Sakaguchi M."/>
            <person name="Sakai K."/>
            <person name="Shibata M."/>
            <person name="Shimokawa T."/>
            <person name="Song J."/>
            <person name="Takazaki Y."/>
            <person name="Terasawa K."/>
            <person name="Tsugane M."/>
            <person name="Tsuji K."/>
            <person name="Ueda S."/>
            <person name="Waki K."/>
            <person name="Yamagata H."/>
            <person name="Yamamoto M."/>
            <person name="Yamamoto S."/>
            <person name="Yamane H."/>
            <person name="Yoshiki S."/>
            <person name="Yoshihara R."/>
            <person name="Yukawa K."/>
            <person name="Zhong H."/>
            <person name="Yano M."/>
            <person name="Yuan Q."/>
            <person name="Ouyang S."/>
            <person name="Liu J."/>
            <person name="Jones K.M."/>
            <person name="Gansberger K."/>
            <person name="Moffat K."/>
            <person name="Hill J."/>
            <person name="Bera J."/>
            <person name="Fadrosh D."/>
            <person name="Jin S."/>
            <person name="Johri S."/>
            <person name="Kim M."/>
            <person name="Overton L."/>
            <person name="Reardon M."/>
            <person name="Tsitrin T."/>
            <person name="Vuong H."/>
            <person name="Weaver B."/>
            <person name="Ciecko A."/>
            <person name="Tallon L."/>
            <person name="Jackson J."/>
            <person name="Pai G."/>
            <person name="Aken S.V."/>
            <person name="Utterback T."/>
            <person name="Reidmuller S."/>
            <person name="Feldblyum T."/>
            <person name="Hsiao J."/>
            <person name="Zismann V."/>
            <person name="Iobst S."/>
            <person name="de Vazeille A.R."/>
            <person name="Buell C.R."/>
            <person name="Ying K."/>
            <person name="Li Y."/>
            <person name="Lu T."/>
            <person name="Huang Y."/>
            <person name="Zhao Q."/>
            <person name="Feng Q."/>
            <person name="Zhang L."/>
            <person name="Zhu J."/>
            <person name="Weng Q."/>
            <person name="Mu J."/>
            <person name="Lu Y."/>
            <person name="Fan D."/>
            <person name="Liu Y."/>
            <person name="Guan J."/>
            <person name="Zhang Y."/>
            <person name="Yu S."/>
            <person name="Liu X."/>
            <person name="Zhang Y."/>
            <person name="Hong G."/>
            <person name="Han B."/>
            <person name="Choisne N."/>
            <person name="Demange N."/>
            <person name="Orjeda G."/>
            <person name="Samain S."/>
            <person name="Cattolico L."/>
            <person name="Pelletier E."/>
            <person name="Couloux A."/>
            <person name="Segurens B."/>
            <person name="Wincker P."/>
            <person name="D'Hont A."/>
            <person name="Scarpelli C."/>
            <person name="Weissenbach J."/>
            <person name="Salanoubat M."/>
            <person name="Quetier F."/>
            <person name="Yu Y."/>
            <person name="Kim H.R."/>
            <person name="Rambo T."/>
            <person name="Currie J."/>
            <person name="Collura K."/>
            <person name="Luo M."/>
            <person name="Yang T."/>
            <person name="Ammiraju J.S.S."/>
            <person name="Engler F."/>
            <person name="Soderlund C."/>
            <person name="Wing R.A."/>
            <person name="Palmer L.E."/>
            <person name="de la Bastide M."/>
            <person name="Spiegel L."/>
            <person name="Nascimento L."/>
            <person name="Zutavern T."/>
            <person name="O'Shaughnessy A."/>
            <person name="Dike S."/>
            <person name="Dedhia N."/>
            <person name="Preston R."/>
            <person name="Balija V."/>
            <person name="McCombie W.R."/>
            <person name="Chow T."/>
            <person name="Chen H."/>
            <person name="Chung M."/>
            <person name="Chen C."/>
            <person name="Shaw J."/>
            <person name="Wu H."/>
            <person name="Hsiao K."/>
            <person name="Chao Y."/>
            <person name="Chu M."/>
            <person name="Cheng C."/>
            <person name="Hour A."/>
            <person name="Lee P."/>
            <person name="Lin S."/>
            <person name="Lin Y."/>
            <person name="Liou J."/>
            <person name="Liu S."/>
            <person name="Hsing Y."/>
            <person name="Raghuvanshi S."/>
            <person name="Mohanty A."/>
            <person name="Bharti A.K."/>
            <person name="Gaur A."/>
            <person name="Gupta V."/>
            <person name="Kumar D."/>
            <person name="Ravi V."/>
            <person name="Vij S."/>
            <person name="Kapur A."/>
            <person name="Khurana P."/>
            <person name="Khurana P."/>
            <person name="Khurana J.P."/>
            <person name="Tyagi A.K."/>
            <person name="Gaikwad K."/>
            <person name="Singh A."/>
            <person name="Dalal V."/>
            <person name="Srivastava S."/>
            <person name="Dixit A."/>
            <person name="Pal A.K."/>
            <person name="Ghazi I.A."/>
            <person name="Yadav M."/>
            <person name="Pandit A."/>
            <person name="Bhargava A."/>
            <person name="Sureshbabu K."/>
            <person name="Batra K."/>
            <person name="Sharma T.R."/>
            <person name="Mohapatra T."/>
            <person name="Singh N.K."/>
            <person name="Messing J."/>
            <person name="Nelson A.B."/>
            <person name="Fuks G."/>
            <person name="Kavchok S."/>
            <person name="Keizer G."/>
            <person name="Linton E."/>
            <person name="Llaca V."/>
            <person name="Song R."/>
            <person name="Tanyolac B."/>
            <person name="Young S."/>
            <person name="Ho-Il K."/>
            <person name="Hahn J.H."/>
            <person name="Sangsakoo G."/>
            <person name="Vanavichit A."/>
            <person name="de Mattos Luiz.A.T."/>
            <person name="Zimmer P.D."/>
            <person name="Malone G."/>
            <person name="Dellagostin O."/>
            <person name="de Oliveira A.C."/>
            <person name="Bevan M."/>
            <person name="Bancroft I."/>
            <person name="Minx P."/>
            <person name="Cordum H."/>
            <person name="Wilson R."/>
            <person name="Cheng Z."/>
            <person name="Jin W."/>
            <person name="Jiang J."/>
            <person name="Leong S.A."/>
            <person name="Iwama H."/>
            <person name="Gojobori T."/>
            <person name="Itoh T."/>
            <person name="Niimura Y."/>
            <person name="Fujii Y."/>
            <person name="Habara T."/>
            <person name="Sakai H."/>
            <person name="Sato Y."/>
            <person name="Wilson G."/>
            <person name="Kumar K."/>
            <person name="McCouch S."/>
            <person name="Juretic N."/>
            <person name="Hoen D."/>
            <person name="Wright S."/>
            <person name="Bruskiewich R."/>
            <person name="Bureau T."/>
            <person name="Miyao A."/>
            <person name="Hirochika H."/>
            <person name="Nishikawa T."/>
            <person name="Kadowaki K."/>
            <person name="Sugiura M."/>
            <person name="Burr B."/>
            <person name="Sasaki T."/>
        </authorList>
    </citation>
    <scope>NUCLEOTIDE SEQUENCE [LARGE SCALE GENOMIC DNA]</scope>
    <source>
        <strain evidence="3">cv. Nipponbare</strain>
    </source>
</reference>
<dbReference type="Proteomes" id="UP000000763">
    <property type="component" value="Chromosome 2"/>
</dbReference>
<feature type="compositionally biased region" description="Basic and acidic residues" evidence="1">
    <location>
        <begin position="184"/>
        <end position="195"/>
    </location>
</feature>
<feature type="compositionally biased region" description="Gly residues" evidence="1">
    <location>
        <begin position="204"/>
        <end position="222"/>
    </location>
</feature>
<evidence type="ECO:0000256" key="1">
    <source>
        <dbReference type="SAM" id="MobiDB-lite"/>
    </source>
</evidence>
<protein>
    <submittedName>
        <fullName evidence="2">Os02g0573000 protein</fullName>
    </submittedName>
</protein>
<dbReference type="EMBL" id="AP008208">
    <property type="protein sequence ID" value="BAF09113.1"/>
    <property type="molecule type" value="Genomic_DNA"/>
</dbReference>
<feature type="region of interest" description="Disordered" evidence="1">
    <location>
        <begin position="345"/>
        <end position="461"/>
    </location>
</feature>
<feature type="compositionally biased region" description="Basic and acidic residues" evidence="1">
    <location>
        <begin position="439"/>
        <end position="450"/>
    </location>
</feature>
<evidence type="ECO:0000313" key="3">
    <source>
        <dbReference type="Proteomes" id="UP000000763"/>
    </source>
</evidence>
<accession>Q0E075</accession>
<feature type="compositionally biased region" description="Low complexity" evidence="1">
    <location>
        <begin position="251"/>
        <end position="266"/>
    </location>
</feature>
<name>Q0E075_ORYSJ</name>
<dbReference type="AlphaFoldDB" id="Q0E075"/>
<feature type="compositionally biased region" description="Polar residues" evidence="1">
    <location>
        <begin position="347"/>
        <end position="365"/>
    </location>
</feature>
<feature type="region of interest" description="Disordered" evidence="1">
    <location>
        <begin position="237"/>
        <end position="289"/>
    </location>
</feature>
<sequence length="560" mass="58093">MAEQLVLAGEGGAAGAAPLRLLAAVAEVAPEVGEDGEALLAAAALAGVELGAVAPPEVVARAHGRLERPEAAVRAVPVAAGVGAREPHLPAGRRLRLAGPGERVQGLEAVAVGAHVHPEVGVAAEPLAADVAEVDVLREKLGGVELDDVVVAVALGCFLRGFLRHGDHHGGELLDGSSRRRRWSREGGDGGREEGGGVEDDEVGSGGDLGGDGVDVGGREGPGFSGYRCGDAAADGGHAVAESNQPEERVAGIPVSSSGSGAAGPADEGARGIPYFHGQRRRRGSRWWRDGAAATAAGDRQHAHMSWTRREKIVINLTITIPNNETLLEIGRVVEVEGQILSARSPIGSSSTSLATGSRPSQMSTRFHAPSSPSSPRRCSCSSAQRQHARRRRRAVAVGQRGKGQGAAAIGRGGRQACMEREEARRSTSTRGEGEGGETGEHAQRGRERGGPQPVDPHVPLASTPRVFVRHTVSSPHPDNSDVVDVCPAGQLPVAARIDSSGCTYHGVAAMPRYVAVESTREKVMDASLGKVRLVPQGGGHVKIDKFHVASPPPMRRQWG</sequence>
<organism evidence="2 3">
    <name type="scientific">Oryza sativa subsp. japonica</name>
    <name type="common">Rice</name>
    <dbReference type="NCBI Taxonomy" id="39947"/>
    <lineage>
        <taxon>Eukaryota</taxon>
        <taxon>Viridiplantae</taxon>
        <taxon>Streptophyta</taxon>
        <taxon>Embryophyta</taxon>
        <taxon>Tracheophyta</taxon>
        <taxon>Spermatophyta</taxon>
        <taxon>Magnoliopsida</taxon>
        <taxon>Liliopsida</taxon>
        <taxon>Poales</taxon>
        <taxon>Poaceae</taxon>
        <taxon>BOP clade</taxon>
        <taxon>Oryzoideae</taxon>
        <taxon>Oryzeae</taxon>
        <taxon>Oryzinae</taxon>
        <taxon>Oryza</taxon>
        <taxon>Oryza sativa</taxon>
    </lineage>
</organism>
<feature type="region of interest" description="Disordered" evidence="1">
    <location>
        <begin position="169"/>
        <end position="222"/>
    </location>
</feature>
<feature type="compositionally biased region" description="Low complexity" evidence="1">
    <location>
        <begin position="370"/>
        <end position="386"/>
    </location>
</feature>
<dbReference type="KEGG" id="dosa:Os02g0573000"/>